<dbReference type="Proteomes" id="UP001163046">
    <property type="component" value="Unassembled WGS sequence"/>
</dbReference>
<feature type="compositionally biased region" description="Basic and acidic residues" evidence="1">
    <location>
        <begin position="64"/>
        <end position="114"/>
    </location>
</feature>
<proteinExistence type="predicted"/>
<evidence type="ECO:0000313" key="2">
    <source>
        <dbReference type="EMBL" id="KAJ7383797.1"/>
    </source>
</evidence>
<gene>
    <name evidence="2" type="ORF">OS493_026331</name>
</gene>
<feature type="compositionally biased region" description="Polar residues" evidence="1">
    <location>
        <begin position="129"/>
        <end position="138"/>
    </location>
</feature>
<name>A0A9W9ZLB7_9CNID</name>
<protein>
    <submittedName>
        <fullName evidence="2">Uncharacterized protein</fullName>
    </submittedName>
</protein>
<evidence type="ECO:0000313" key="3">
    <source>
        <dbReference type="Proteomes" id="UP001163046"/>
    </source>
</evidence>
<evidence type="ECO:0000256" key="1">
    <source>
        <dbReference type="SAM" id="MobiDB-lite"/>
    </source>
</evidence>
<dbReference type="EMBL" id="MU825895">
    <property type="protein sequence ID" value="KAJ7383797.1"/>
    <property type="molecule type" value="Genomic_DNA"/>
</dbReference>
<sequence length="360" mass="40763">MAADKSDPVSASRLVQVTSVSYVSEETALKNNNNRPNSSRKRRQDTTFTETQGPRQAKTQARSRAGERKTKYKLQDKTRKDTRHKAQDPSRKTQDTSFKKRPKQEDKTRHKLQDKTQAGEMYGHGMPTSRPSSTLNIPSSTLNGPSSALNETHFPIYGENIDYAIKIVEHFINFLPVRGENPYLEISGQFQPITCQQEDEGFINFNPTKTGQTSLSRRHVRPLDFQTGFGKLQIRFLKQVIFGKRQTMIRGDTSWPQMQHATVEDELQTVIDFLENIAAHRNLAEVPPCTAVPAGENVDYAIQIVEHFVNTFLSVGKRSEGLHTGAKPKPVKRVYSEGNFPPLDVPTGLRKLRIKFKSLL</sequence>
<comment type="caution">
    <text evidence="2">The sequence shown here is derived from an EMBL/GenBank/DDBJ whole genome shotgun (WGS) entry which is preliminary data.</text>
</comment>
<reference evidence="2" key="1">
    <citation type="submission" date="2023-01" db="EMBL/GenBank/DDBJ databases">
        <title>Genome assembly of the deep-sea coral Lophelia pertusa.</title>
        <authorList>
            <person name="Herrera S."/>
            <person name="Cordes E."/>
        </authorList>
    </citation>
    <scope>NUCLEOTIDE SEQUENCE</scope>
    <source>
        <strain evidence="2">USNM1676648</strain>
        <tissue evidence="2">Polyp</tissue>
    </source>
</reference>
<feature type="compositionally biased region" description="Polar residues" evidence="1">
    <location>
        <begin position="46"/>
        <end position="62"/>
    </location>
</feature>
<organism evidence="2 3">
    <name type="scientific">Desmophyllum pertusum</name>
    <dbReference type="NCBI Taxonomy" id="174260"/>
    <lineage>
        <taxon>Eukaryota</taxon>
        <taxon>Metazoa</taxon>
        <taxon>Cnidaria</taxon>
        <taxon>Anthozoa</taxon>
        <taxon>Hexacorallia</taxon>
        <taxon>Scleractinia</taxon>
        <taxon>Caryophylliina</taxon>
        <taxon>Caryophylliidae</taxon>
        <taxon>Desmophyllum</taxon>
    </lineage>
</organism>
<accession>A0A9W9ZLB7</accession>
<keyword evidence="3" id="KW-1185">Reference proteome</keyword>
<feature type="region of interest" description="Disordered" evidence="1">
    <location>
        <begin position="23"/>
        <end position="138"/>
    </location>
</feature>
<dbReference type="AlphaFoldDB" id="A0A9W9ZLB7"/>